<proteinExistence type="predicted"/>
<feature type="transmembrane region" description="Helical" evidence="1">
    <location>
        <begin position="39"/>
        <end position="58"/>
    </location>
</feature>
<gene>
    <name evidence="2" type="ORF">C8N25_12329</name>
</gene>
<dbReference type="EMBL" id="QUNF01000023">
    <property type="protein sequence ID" value="REG82040.1"/>
    <property type="molecule type" value="Genomic_DNA"/>
</dbReference>
<keyword evidence="1" id="KW-0472">Membrane</keyword>
<sequence>MKLERNRRVKKLAIWTWSWVATMAIASFGPEFIWDNHPFLTPFAIIVNFANGILMILANRDLFNHFDELEKKIHLESLAITLGLAVVVGLTYSLLDTTNVIKQNAQISMLVMFIGITYLTSVIINTLRYR</sequence>
<dbReference type="RefSeq" id="WP_240510969.1">
    <property type="nucleotide sequence ID" value="NZ_MSSW01000051.1"/>
</dbReference>
<comment type="caution">
    <text evidence="2">The sequence shown here is derived from an EMBL/GenBank/DDBJ whole genome shotgun (WGS) entry which is preliminary data.</text>
</comment>
<keyword evidence="1" id="KW-0812">Transmembrane</keyword>
<dbReference type="AlphaFoldDB" id="A0A3E0DH56"/>
<feature type="transmembrane region" description="Helical" evidence="1">
    <location>
        <begin position="12"/>
        <end position="33"/>
    </location>
</feature>
<accession>A0A3E0DH56</accession>
<evidence type="ECO:0000313" key="3">
    <source>
        <dbReference type="Proteomes" id="UP000256405"/>
    </source>
</evidence>
<protein>
    <submittedName>
        <fullName evidence="2">Uncharacterized protein</fullName>
    </submittedName>
</protein>
<organism evidence="2 3">
    <name type="scientific">Algoriphagus antarcticus</name>
    <dbReference type="NCBI Taxonomy" id="238540"/>
    <lineage>
        <taxon>Bacteria</taxon>
        <taxon>Pseudomonadati</taxon>
        <taxon>Bacteroidota</taxon>
        <taxon>Cytophagia</taxon>
        <taxon>Cytophagales</taxon>
        <taxon>Cyclobacteriaceae</taxon>
        <taxon>Algoriphagus</taxon>
    </lineage>
</organism>
<name>A0A3E0DH56_9BACT</name>
<evidence type="ECO:0000313" key="2">
    <source>
        <dbReference type="EMBL" id="REG82040.1"/>
    </source>
</evidence>
<reference evidence="2 3" key="1">
    <citation type="submission" date="2018-08" db="EMBL/GenBank/DDBJ databases">
        <title>Genomic Encyclopedia of Archaeal and Bacterial Type Strains, Phase II (KMG-II): from individual species to whole genera.</title>
        <authorList>
            <person name="Goeker M."/>
        </authorList>
    </citation>
    <scope>NUCLEOTIDE SEQUENCE [LARGE SCALE GENOMIC DNA]</scope>
    <source>
        <strain evidence="2 3">DSM 15986</strain>
    </source>
</reference>
<feature type="transmembrane region" description="Helical" evidence="1">
    <location>
        <begin position="78"/>
        <end position="95"/>
    </location>
</feature>
<evidence type="ECO:0000256" key="1">
    <source>
        <dbReference type="SAM" id="Phobius"/>
    </source>
</evidence>
<feature type="transmembrane region" description="Helical" evidence="1">
    <location>
        <begin position="107"/>
        <end position="127"/>
    </location>
</feature>
<dbReference type="Proteomes" id="UP000256405">
    <property type="component" value="Unassembled WGS sequence"/>
</dbReference>
<keyword evidence="3" id="KW-1185">Reference proteome</keyword>
<keyword evidence="1" id="KW-1133">Transmembrane helix</keyword>